<dbReference type="AlphaFoldDB" id="A0A9Q0WJ63"/>
<organism evidence="1 2">
    <name type="scientific">Salix koriyanagi</name>
    <dbReference type="NCBI Taxonomy" id="2511006"/>
    <lineage>
        <taxon>Eukaryota</taxon>
        <taxon>Viridiplantae</taxon>
        <taxon>Streptophyta</taxon>
        <taxon>Embryophyta</taxon>
        <taxon>Tracheophyta</taxon>
        <taxon>Spermatophyta</taxon>
        <taxon>Magnoliopsida</taxon>
        <taxon>eudicotyledons</taxon>
        <taxon>Gunneridae</taxon>
        <taxon>Pentapetalae</taxon>
        <taxon>rosids</taxon>
        <taxon>fabids</taxon>
        <taxon>Malpighiales</taxon>
        <taxon>Salicaceae</taxon>
        <taxon>Saliceae</taxon>
        <taxon>Salix</taxon>
    </lineage>
</organism>
<proteinExistence type="predicted"/>
<gene>
    <name evidence="1" type="ORF">OIU74_022008</name>
</gene>
<accession>A0A9Q0WJ63</accession>
<protein>
    <recommendedName>
        <fullName evidence="3">Reverse transcriptase zinc-binding domain-containing protein</fullName>
    </recommendedName>
</protein>
<keyword evidence="2" id="KW-1185">Reference proteome</keyword>
<evidence type="ECO:0000313" key="2">
    <source>
        <dbReference type="Proteomes" id="UP001151752"/>
    </source>
</evidence>
<comment type="caution">
    <text evidence="1">The sequence shown here is derived from an EMBL/GenBank/DDBJ whole genome shotgun (WGS) entry which is preliminary data.</text>
</comment>
<dbReference type="Proteomes" id="UP001151752">
    <property type="component" value="Chromosome 8"/>
</dbReference>
<name>A0A9Q0WJ63_9ROSI</name>
<evidence type="ECO:0000313" key="1">
    <source>
        <dbReference type="EMBL" id="KAJ6768257.1"/>
    </source>
</evidence>
<reference evidence="1" key="1">
    <citation type="submission" date="2022-11" db="EMBL/GenBank/DDBJ databases">
        <authorList>
            <person name="Hyden B.L."/>
            <person name="Feng K."/>
            <person name="Yates T."/>
            <person name="Jawdy S."/>
            <person name="Smart L.B."/>
            <person name="Muchero W."/>
        </authorList>
    </citation>
    <scope>NUCLEOTIDE SEQUENCE</scope>
    <source>
        <tissue evidence="1">Shoot tip</tissue>
    </source>
</reference>
<reference evidence="1" key="2">
    <citation type="journal article" date="2023" name="Int. J. Mol. Sci.">
        <title>De Novo Assembly and Annotation of 11 Diverse Shrub Willow (Salix) Genomes Reveals Novel Gene Organization in Sex-Linked Regions.</title>
        <authorList>
            <person name="Hyden B."/>
            <person name="Feng K."/>
            <person name="Yates T.B."/>
            <person name="Jawdy S."/>
            <person name="Cereghino C."/>
            <person name="Smart L.B."/>
            <person name="Muchero W."/>
        </authorList>
    </citation>
    <scope>NUCLEOTIDE SEQUENCE</scope>
    <source>
        <tissue evidence="1">Shoot tip</tissue>
    </source>
</reference>
<sequence>MEKYIVSSNQQFMIPLRKLLWRWEGPERIKKFLWTVAHDSITANENRARRHFALLRPGDRTHLFTGELIQGWATTIFGDGGMIEEYLVLVLLSSQAL</sequence>
<dbReference type="EMBL" id="JAPFFM010000003">
    <property type="protein sequence ID" value="KAJ6768257.1"/>
    <property type="molecule type" value="Genomic_DNA"/>
</dbReference>
<evidence type="ECO:0008006" key="3">
    <source>
        <dbReference type="Google" id="ProtNLM"/>
    </source>
</evidence>